<evidence type="ECO:0000256" key="1">
    <source>
        <dbReference type="SAM" id="MobiDB-lite"/>
    </source>
</evidence>
<accession>A0A7S1UPJ0</accession>
<dbReference type="AlphaFoldDB" id="A0A7S1UPJ0"/>
<feature type="compositionally biased region" description="Polar residues" evidence="1">
    <location>
        <begin position="79"/>
        <end position="89"/>
    </location>
</feature>
<protein>
    <submittedName>
        <fullName evidence="2">Uncharacterized protein</fullName>
    </submittedName>
</protein>
<gene>
    <name evidence="2" type="ORF">GOCE00092_LOCUS3502</name>
</gene>
<dbReference type="EMBL" id="HBGK01006702">
    <property type="protein sequence ID" value="CAD9274594.1"/>
    <property type="molecule type" value="Transcribed_RNA"/>
</dbReference>
<feature type="region of interest" description="Disordered" evidence="1">
    <location>
        <begin position="78"/>
        <end position="104"/>
    </location>
</feature>
<sequence length="104" mass="11632">MMQISSPSPLPHLLLFRLGTPRDTSQVSFTDTIDFVKSEKTVIGQAGAVGFIRTQHESLATYRTDMPIRWKRLEERTMARTSLSTSPVSSARRKEKKGHVAGTD</sequence>
<evidence type="ECO:0000313" key="2">
    <source>
        <dbReference type="EMBL" id="CAD9274594.1"/>
    </source>
</evidence>
<organism evidence="2">
    <name type="scientific">Grammatophora oceanica</name>
    <dbReference type="NCBI Taxonomy" id="210454"/>
    <lineage>
        <taxon>Eukaryota</taxon>
        <taxon>Sar</taxon>
        <taxon>Stramenopiles</taxon>
        <taxon>Ochrophyta</taxon>
        <taxon>Bacillariophyta</taxon>
        <taxon>Fragilariophyceae</taxon>
        <taxon>Fragilariophycidae</taxon>
        <taxon>Rhabdonematales</taxon>
        <taxon>Grammatophoraceae</taxon>
        <taxon>Grammatophora</taxon>
    </lineage>
</organism>
<proteinExistence type="predicted"/>
<reference evidence="2" key="1">
    <citation type="submission" date="2021-01" db="EMBL/GenBank/DDBJ databases">
        <authorList>
            <person name="Corre E."/>
            <person name="Pelletier E."/>
            <person name="Niang G."/>
            <person name="Scheremetjew M."/>
            <person name="Finn R."/>
            <person name="Kale V."/>
            <person name="Holt S."/>
            <person name="Cochrane G."/>
            <person name="Meng A."/>
            <person name="Brown T."/>
            <person name="Cohen L."/>
        </authorList>
    </citation>
    <scope>NUCLEOTIDE SEQUENCE</scope>
    <source>
        <strain evidence="2">CCMP 410</strain>
    </source>
</reference>
<name>A0A7S1UPJ0_9STRA</name>
<feature type="compositionally biased region" description="Basic residues" evidence="1">
    <location>
        <begin position="91"/>
        <end position="104"/>
    </location>
</feature>